<accession>A0A059F825</accession>
<name>A0A059F825_9PROT</name>
<organism evidence="13 14">
    <name type="scientific">Hyphomonas hirschiana VP5</name>
    <dbReference type="NCBI Taxonomy" id="1280951"/>
    <lineage>
        <taxon>Bacteria</taxon>
        <taxon>Pseudomonadati</taxon>
        <taxon>Pseudomonadota</taxon>
        <taxon>Alphaproteobacteria</taxon>
        <taxon>Hyphomonadales</taxon>
        <taxon>Hyphomonadaceae</taxon>
        <taxon>Hyphomonas</taxon>
    </lineage>
</organism>
<evidence type="ECO:0000256" key="4">
    <source>
        <dbReference type="ARBA" id="ARBA00022630"/>
    </source>
</evidence>
<keyword evidence="11" id="KW-0843">Virulence</keyword>
<dbReference type="PANTHER" id="PTHR41523">
    <property type="entry name" value="TWO-COMPONENT SYSTEM SENSOR PROTEIN"/>
    <property type="match status" value="1"/>
</dbReference>
<protein>
    <recommendedName>
        <fullName evidence="2">histidine kinase</fullName>
        <ecNumber evidence="2">2.7.13.3</ecNumber>
    </recommendedName>
</protein>
<dbReference type="Gene3D" id="3.30.450.20">
    <property type="entry name" value="PAS domain"/>
    <property type="match status" value="1"/>
</dbReference>
<keyword evidence="7" id="KW-0677">Repeat</keyword>
<dbReference type="CDD" id="cd00130">
    <property type="entry name" value="PAS"/>
    <property type="match status" value="1"/>
</dbReference>
<dbReference type="InterPro" id="IPR035965">
    <property type="entry name" value="PAS-like_dom_sf"/>
</dbReference>
<dbReference type="InterPro" id="IPR000700">
    <property type="entry name" value="PAS-assoc_C"/>
</dbReference>
<feature type="domain" description="PAC" evidence="12">
    <location>
        <begin position="95"/>
        <end position="149"/>
    </location>
</feature>
<dbReference type="PROSITE" id="PS50113">
    <property type="entry name" value="PAC"/>
    <property type="match status" value="1"/>
</dbReference>
<dbReference type="InterPro" id="IPR013656">
    <property type="entry name" value="PAS_4"/>
</dbReference>
<keyword evidence="3" id="KW-0597">Phosphoprotein</keyword>
<comment type="caution">
    <text evidence="13">The sequence shown here is derived from an EMBL/GenBank/DDBJ whole genome shotgun (WGS) entry which is preliminary data.</text>
</comment>
<evidence type="ECO:0000313" key="14">
    <source>
        <dbReference type="Proteomes" id="UP000025061"/>
    </source>
</evidence>
<evidence type="ECO:0000256" key="11">
    <source>
        <dbReference type="ARBA" id="ARBA00023026"/>
    </source>
</evidence>
<evidence type="ECO:0000313" key="13">
    <source>
        <dbReference type="EMBL" id="KCZ86744.1"/>
    </source>
</evidence>
<reference evidence="13 14" key="1">
    <citation type="submission" date="2013-04" db="EMBL/GenBank/DDBJ databases">
        <title>Hyphomonas hirschiana VP5 Genome Sequencing.</title>
        <authorList>
            <person name="Lai Q."/>
            <person name="Shao Z."/>
        </authorList>
    </citation>
    <scope>NUCLEOTIDE SEQUENCE [LARGE SCALE GENOMIC DNA]</scope>
    <source>
        <strain evidence="13 14">VP5</strain>
    </source>
</reference>
<evidence type="ECO:0000259" key="12">
    <source>
        <dbReference type="PROSITE" id="PS50113"/>
    </source>
</evidence>
<sequence>MHRSPALNGGSPTIPIDELSASLSDPVLAALLQSSRDCIKVLDLTGRIRYMNPMGLSARQLSADTDVIGRHWWDLWPEESHSMVQDATGKGASGDSTDFRGFCPTARGRPKWWDVRMVPIRNGAGEVTGVLVVSKDVTDAVTNRKMYDTIALEMRHRLKNAFAVASAIAKISARQTPEHQPFAEDLVKRFSSLAVAQGKLVDAASDFPLRALVSDLVDAAGVSEETIDVSGLPDCLVDEAQMRVIAVVIGELTTNSLKYGALRNGGAIYCQGRIEDEWLHLSWIEPLEDASEGQTETSSSTNTGLAVIQRIVTSAGGQVSRVMNQDGLRVDFSLVHQQADASSD</sequence>
<keyword evidence="4" id="KW-0285">Flavoprotein</keyword>
<dbReference type="RefSeq" id="WP_035592702.1">
    <property type="nucleotide sequence ID" value="NZ_ARYI01000022.1"/>
</dbReference>
<evidence type="ECO:0000256" key="7">
    <source>
        <dbReference type="ARBA" id="ARBA00022737"/>
    </source>
</evidence>
<evidence type="ECO:0000256" key="9">
    <source>
        <dbReference type="ARBA" id="ARBA00022777"/>
    </source>
</evidence>
<dbReference type="Gene3D" id="3.30.565.10">
    <property type="entry name" value="Histidine kinase-like ATPase, C-terminal domain"/>
    <property type="match status" value="1"/>
</dbReference>
<keyword evidence="8" id="KW-0547">Nucleotide-binding</keyword>
<dbReference type="Pfam" id="PF07536">
    <property type="entry name" value="HWE_HK"/>
    <property type="match status" value="1"/>
</dbReference>
<keyword evidence="10" id="KW-0067">ATP-binding</keyword>
<evidence type="ECO:0000256" key="6">
    <source>
        <dbReference type="ARBA" id="ARBA00022679"/>
    </source>
</evidence>
<evidence type="ECO:0000256" key="2">
    <source>
        <dbReference type="ARBA" id="ARBA00012438"/>
    </source>
</evidence>
<keyword evidence="6" id="KW-0808">Transferase</keyword>
<dbReference type="PANTHER" id="PTHR41523:SF8">
    <property type="entry name" value="ETHYLENE RESPONSE SENSOR PROTEIN"/>
    <property type="match status" value="1"/>
</dbReference>
<keyword evidence="14" id="KW-1185">Reference proteome</keyword>
<dbReference type="AlphaFoldDB" id="A0A059F825"/>
<evidence type="ECO:0000256" key="10">
    <source>
        <dbReference type="ARBA" id="ARBA00022840"/>
    </source>
</evidence>
<dbReference type="InterPro" id="IPR011102">
    <property type="entry name" value="Sig_transdc_His_kinase_HWE"/>
</dbReference>
<keyword evidence="5" id="KW-0288">FMN</keyword>
<dbReference type="EC" id="2.7.13.3" evidence="2"/>
<dbReference type="Proteomes" id="UP000025061">
    <property type="component" value="Unassembled WGS sequence"/>
</dbReference>
<evidence type="ECO:0000256" key="5">
    <source>
        <dbReference type="ARBA" id="ARBA00022643"/>
    </source>
</evidence>
<proteinExistence type="predicted"/>
<dbReference type="EMBL" id="ARYI01000022">
    <property type="protein sequence ID" value="KCZ86744.1"/>
    <property type="molecule type" value="Genomic_DNA"/>
</dbReference>
<dbReference type="InterPro" id="IPR036890">
    <property type="entry name" value="HATPase_C_sf"/>
</dbReference>
<dbReference type="GO" id="GO:0005524">
    <property type="term" value="F:ATP binding"/>
    <property type="evidence" value="ECO:0007669"/>
    <property type="project" value="UniProtKB-KW"/>
</dbReference>
<comment type="catalytic activity">
    <reaction evidence="1">
        <text>ATP + protein L-histidine = ADP + protein N-phospho-L-histidine.</text>
        <dbReference type="EC" id="2.7.13.3"/>
    </reaction>
</comment>
<dbReference type="InterPro" id="IPR000014">
    <property type="entry name" value="PAS"/>
</dbReference>
<evidence type="ECO:0000256" key="3">
    <source>
        <dbReference type="ARBA" id="ARBA00022553"/>
    </source>
</evidence>
<evidence type="ECO:0000256" key="8">
    <source>
        <dbReference type="ARBA" id="ARBA00022741"/>
    </source>
</evidence>
<dbReference type="GO" id="GO:0004673">
    <property type="term" value="F:protein histidine kinase activity"/>
    <property type="evidence" value="ECO:0007669"/>
    <property type="project" value="UniProtKB-EC"/>
</dbReference>
<dbReference type="SMART" id="SM00911">
    <property type="entry name" value="HWE_HK"/>
    <property type="match status" value="1"/>
</dbReference>
<evidence type="ECO:0000256" key="1">
    <source>
        <dbReference type="ARBA" id="ARBA00000085"/>
    </source>
</evidence>
<dbReference type="SUPFAM" id="SSF55874">
    <property type="entry name" value="ATPase domain of HSP90 chaperone/DNA topoisomerase II/histidine kinase"/>
    <property type="match status" value="1"/>
</dbReference>
<keyword evidence="9 13" id="KW-0418">Kinase</keyword>
<gene>
    <name evidence="13" type="ORF">HHI_16876</name>
</gene>
<dbReference type="Pfam" id="PF08448">
    <property type="entry name" value="PAS_4"/>
    <property type="match status" value="1"/>
</dbReference>
<dbReference type="SMART" id="SM00091">
    <property type="entry name" value="PAS"/>
    <property type="match status" value="1"/>
</dbReference>
<dbReference type="SUPFAM" id="SSF55785">
    <property type="entry name" value="PYP-like sensor domain (PAS domain)"/>
    <property type="match status" value="1"/>
</dbReference>
<dbReference type="PATRIC" id="fig|1280951.3.peg.3402"/>
<dbReference type="NCBIfam" id="TIGR00229">
    <property type="entry name" value="sensory_box"/>
    <property type="match status" value="1"/>
</dbReference>